<evidence type="ECO:0000313" key="2">
    <source>
        <dbReference type="EMBL" id="PCH34685.1"/>
    </source>
</evidence>
<keyword evidence="3" id="KW-1185">Reference proteome</keyword>
<gene>
    <name evidence="2" type="ORF">WOLCODRAFT_145446</name>
</gene>
<feature type="domain" description="C2H2-type" evidence="1">
    <location>
        <begin position="304"/>
        <end position="328"/>
    </location>
</feature>
<dbReference type="AlphaFoldDB" id="A0A2H3IZ24"/>
<accession>A0A2H3IZ24</accession>
<dbReference type="EMBL" id="KB467832">
    <property type="protein sequence ID" value="PCH34685.1"/>
    <property type="molecule type" value="Genomic_DNA"/>
</dbReference>
<proteinExistence type="predicted"/>
<evidence type="ECO:0000313" key="3">
    <source>
        <dbReference type="Proteomes" id="UP000218811"/>
    </source>
</evidence>
<sequence>MSFAAHQNQFAVGWQAMDHDQTQDDMPPTADAYYSHAHALYLTGSRGDVTYTDAPYSTHGDNIPPSSTTSSSAWCSSGNGTVSSLYNQNSYNPVPTVSNVYSTQSGNVNGPESLRHGGTSSLLLAPELNCAAYHSSVDNMPFTQNTSIGEYPQLVYAGDSSHYPATVHNGDGHEADIGTLYSTYSGSIHAQAPSPGFGSYSPPHPLQLPPHSFIPHTAYESSMYTAIENTAVHYQSATSYAPAKLSPLSPLFPSPLCPTLVPSTCEVEYASYPSAHKTLVHTPPRNEQAPLSPDEIHAAIESSQRCTVPGCDYSTWRKPDLRRHMESHCNDNCKKFVCCGISLEKWLERCPSDEEVRAADVGEYYGQKMVVQDYYAAVILSIAAQSRNKVMAIGMVSVQQRAPSCSS</sequence>
<reference evidence="2 3" key="1">
    <citation type="journal article" date="2012" name="Science">
        <title>The Paleozoic origin of enzymatic lignin decomposition reconstructed from 31 fungal genomes.</title>
        <authorList>
            <person name="Floudas D."/>
            <person name="Binder M."/>
            <person name="Riley R."/>
            <person name="Barry K."/>
            <person name="Blanchette R.A."/>
            <person name="Henrissat B."/>
            <person name="Martinez A.T."/>
            <person name="Otillar R."/>
            <person name="Spatafora J.W."/>
            <person name="Yadav J.S."/>
            <person name="Aerts A."/>
            <person name="Benoit I."/>
            <person name="Boyd A."/>
            <person name="Carlson A."/>
            <person name="Copeland A."/>
            <person name="Coutinho P.M."/>
            <person name="de Vries R.P."/>
            <person name="Ferreira P."/>
            <person name="Findley K."/>
            <person name="Foster B."/>
            <person name="Gaskell J."/>
            <person name="Glotzer D."/>
            <person name="Gorecki P."/>
            <person name="Heitman J."/>
            <person name="Hesse C."/>
            <person name="Hori C."/>
            <person name="Igarashi K."/>
            <person name="Jurgens J.A."/>
            <person name="Kallen N."/>
            <person name="Kersten P."/>
            <person name="Kohler A."/>
            <person name="Kuees U."/>
            <person name="Kumar T.K.A."/>
            <person name="Kuo A."/>
            <person name="LaButti K."/>
            <person name="Larrondo L.F."/>
            <person name="Lindquist E."/>
            <person name="Ling A."/>
            <person name="Lombard V."/>
            <person name="Lucas S."/>
            <person name="Lundell T."/>
            <person name="Martin R."/>
            <person name="McLaughlin D.J."/>
            <person name="Morgenstern I."/>
            <person name="Morin E."/>
            <person name="Murat C."/>
            <person name="Nagy L.G."/>
            <person name="Nolan M."/>
            <person name="Ohm R.A."/>
            <person name="Patyshakuliyeva A."/>
            <person name="Rokas A."/>
            <person name="Ruiz-Duenas F.J."/>
            <person name="Sabat G."/>
            <person name="Salamov A."/>
            <person name="Samejima M."/>
            <person name="Schmutz J."/>
            <person name="Slot J.C."/>
            <person name="St John F."/>
            <person name="Stenlid J."/>
            <person name="Sun H."/>
            <person name="Sun S."/>
            <person name="Syed K."/>
            <person name="Tsang A."/>
            <person name="Wiebenga A."/>
            <person name="Young D."/>
            <person name="Pisabarro A."/>
            <person name="Eastwood D.C."/>
            <person name="Martin F."/>
            <person name="Cullen D."/>
            <person name="Grigoriev I.V."/>
            <person name="Hibbett D.S."/>
        </authorList>
    </citation>
    <scope>NUCLEOTIDE SEQUENCE [LARGE SCALE GENOMIC DNA]</scope>
    <source>
        <strain evidence="2 3">MD-104</strain>
    </source>
</reference>
<protein>
    <recommendedName>
        <fullName evidence="1">C2H2-type domain-containing protein</fullName>
    </recommendedName>
</protein>
<dbReference type="Proteomes" id="UP000218811">
    <property type="component" value="Unassembled WGS sequence"/>
</dbReference>
<dbReference type="InterPro" id="IPR013087">
    <property type="entry name" value="Znf_C2H2_type"/>
</dbReference>
<organism evidence="2 3">
    <name type="scientific">Wolfiporia cocos (strain MD-104)</name>
    <name type="common">Brown rot fungus</name>
    <dbReference type="NCBI Taxonomy" id="742152"/>
    <lineage>
        <taxon>Eukaryota</taxon>
        <taxon>Fungi</taxon>
        <taxon>Dikarya</taxon>
        <taxon>Basidiomycota</taxon>
        <taxon>Agaricomycotina</taxon>
        <taxon>Agaricomycetes</taxon>
        <taxon>Polyporales</taxon>
        <taxon>Phaeolaceae</taxon>
        <taxon>Wolfiporia</taxon>
    </lineage>
</organism>
<evidence type="ECO:0000259" key="1">
    <source>
        <dbReference type="SMART" id="SM00355"/>
    </source>
</evidence>
<dbReference type="SMART" id="SM00355">
    <property type="entry name" value="ZnF_C2H2"/>
    <property type="match status" value="1"/>
</dbReference>
<name>A0A2H3IZ24_WOLCO</name>